<dbReference type="KEGG" id="scor:J3U87_31700"/>
<organism evidence="1 2">
    <name type="scientific">Sulfidibacter corallicola</name>
    <dbReference type="NCBI Taxonomy" id="2818388"/>
    <lineage>
        <taxon>Bacteria</taxon>
        <taxon>Pseudomonadati</taxon>
        <taxon>Acidobacteriota</taxon>
        <taxon>Holophagae</taxon>
        <taxon>Acanthopleuribacterales</taxon>
        <taxon>Acanthopleuribacteraceae</taxon>
        <taxon>Sulfidibacter</taxon>
    </lineage>
</organism>
<gene>
    <name evidence="1" type="ORF">J3U87_31700</name>
</gene>
<evidence type="ECO:0000313" key="2">
    <source>
        <dbReference type="Proteomes" id="UP000663929"/>
    </source>
</evidence>
<name>A0A8A4TKS0_SULCO</name>
<protein>
    <submittedName>
        <fullName evidence="1">Uncharacterized protein</fullName>
    </submittedName>
</protein>
<dbReference type="Proteomes" id="UP000663929">
    <property type="component" value="Chromosome"/>
</dbReference>
<keyword evidence="2" id="KW-1185">Reference proteome</keyword>
<dbReference type="AlphaFoldDB" id="A0A8A4TKS0"/>
<reference evidence="1" key="1">
    <citation type="submission" date="2021-03" db="EMBL/GenBank/DDBJ databases">
        <title>Acanthopleuribacteraceae sp. M133.</title>
        <authorList>
            <person name="Wang G."/>
        </authorList>
    </citation>
    <scope>NUCLEOTIDE SEQUENCE</scope>
    <source>
        <strain evidence="1">M133</strain>
    </source>
</reference>
<evidence type="ECO:0000313" key="1">
    <source>
        <dbReference type="EMBL" id="QTD50173.1"/>
    </source>
</evidence>
<dbReference type="RefSeq" id="WP_237379804.1">
    <property type="nucleotide sequence ID" value="NZ_CP071793.1"/>
</dbReference>
<sequence>MNYFRVTKYNPHDRNEQGHYLAEDWTSVSDVGGVYNGRKLDLEDYLKVENFYVEAVLRFFKHFEARYVQVVDLENEFLEDSGANKCDLLPIDISFLKNLSWISIDEAGLCARAILRELIWCKLEYKNRAFVHFGYDYYMYFGCAVEIDINLVVPDGLYVEKFRSPYL</sequence>
<dbReference type="EMBL" id="CP071793">
    <property type="protein sequence ID" value="QTD50173.1"/>
    <property type="molecule type" value="Genomic_DNA"/>
</dbReference>
<accession>A0A8A4TKS0</accession>
<proteinExistence type="predicted"/>